<dbReference type="InterPro" id="IPR052509">
    <property type="entry name" value="Metal_resp_DNA-bind_regulator"/>
</dbReference>
<organism evidence="2">
    <name type="scientific">bioreactor metagenome</name>
    <dbReference type="NCBI Taxonomy" id="1076179"/>
    <lineage>
        <taxon>unclassified sequences</taxon>
        <taxon>metagenomes</taxon>
        <taxon>ecological metagenomes</taxon>
    </lineage>
</organism>
<dbReference type="EMBL" id="VSSQ01000055">
    <property type="protein sequence ID" value="MPL70915.1"/>
    <property type="molecule type" value="Genomic_DNA"/>
</dbReference>
<dbReference type="PANTHER" id="PTHR33169">
    <property type="entry name" value="PADR-FAMILY TRANSCRIPTIONAL REGULATOR"/>
    <property type="match status" value="1"/>
</dbReference>
<gene>
    <name evidence="2" type="ORF">SDC9_16677</name>
</gene>
<name>A0A644TVK2_9ZZZZ</name>
<dbReference type="AlphaFoldDB" id="A0A644TVK2"/>
<proteinExistence type="predicted"/>
<dbReference type="SUPFAM" id="SSF46785">
    <property type="entry name" value="Winged helix' DNA-binding domain"/>
    <property type="match status" value="1"/>
</dbReference>
<dbReference type="Gene3D" id="1.10.10.10">
    <property type="entry name" value="Winged helix-like DNA-binding domain superfamily/Winged helix DNA-binding domain"/>
    <property type="match status" value="1"/>
</dbReference>
<reference evidence="2" key="1">
    <citation type="submission" date="2019-08" db="EMBL/GenBank/DDBJ databases">
        <authorList>
            <person name="Kucharzyk K."/>
            <person name="Murdoch R.W."/>
            <person name="Higgins S."/>
            <person name="Loffler F."/>
        </authorList>
    </citation>
    <scope>NUCLEOTIDE SEQUENCE</scope>
</reference>
<evidence type="ECO:0000313" key="2">
    <source>
        <dbReference type="EMBL" id="MPL70915.1"/>
    </source>
</evidence>
<dbReference type="Pfam" id="PF03551">
    <property type="entry name" value="PadR"/>
    <property type="match status" value="1"/>
</dbReference>
<dbReference type="InterPro" id="IPR036390">
    <property type="entry name" value="WH_DNA-bd_sf"/>
</dbReference>
<dbReference type="InterPro" id="IPR036388">
    <property type="entry name" value="WH-like_DNA-bd_sf"/>
</dbReference>
<dbReference type="PANTHER" id="PTHR33169:SF14">
    <property type="entry name" value="TRANSCRIPTIONAL REGULATOR RV3488"/>
    <property type="match status" value="1"/>
</dbReference>
<protein>
    <recommendedName>
        <fullName evidence="1">Transcription regulator PadR N-terminal domain-containing protein</fullName>
    </recommendedName>
</protein>
<dbReference type="InterPro" id="IPR005149">
    <property type="entry name" value="Tscrpt_reg_PadR_N"/>
</dbReference>
<evidence type="ECO:0000259" key="1">
    <source>
        <dbReference type="Pfam" id="PF03551"/>
    </source>
</evidence>
<comment type="caution">
    <text evidence="2">The sequence shown here is derived from an EMBL/GenBank/DDBJ whole genome shotgun (WGS) entry which is preliminary data.</text>
</comment>
<feature type="domain" description="Transcription regulator PadR N-terminal" evidence="1">
    <location>
        <begin position="24"/>
        <end position="94"/>
    </location>
</feature>
<accession>A0A644TVK2</accession>
<sequence>MERDEELLEKWKSQFRKGFLELCLLELLSAEGRSYGLAIMERMRDLGLDISEGTLYPLLMRLTKDGSIAASWETPEVGHPRKYYTITSLGTTLLSAMIEEYDRSQAVRTGISGGGKAE</sequence>